<feature type="signal peptide" evidence="2">
    <location>
        <begin position="1"/>
        <end position="28"/>
    </location>
</feature>
<dbReference type="InterPro" id="IPR050111">
    <property type="entry name" value="C-type_lectin/snaclec_domain"/>
</dbReference>
<dbReference type="Proteomes" id="UP001152622">
    <property type="component" value="Chromosome 19"/>
</dbReference>
<dbReference type="Pfam" id="PF00059">
    <property type="entry name" value="Lectin_C"/>
    <property type="match status" value="1"/>
</dbReference>
<dbReference type="InterPro" id="IPR018378">
    <property type="entry name" value="C-type_lectin_CS"/>
</dbReference>
<evidence type="ECO:0000259" key="3">
    <source>
        <dbReference type="PROSITE" id="PS50041"/>
    </source>
</evidence>
<sequence length="173" mass="19688">MTRFIMVFAKSVLLCSTILSGIALVSHGASVGSYVDYCPSGWSEHVGRCFKFVSEKRDWAESEINCQHLGGNLASVHNADEYSFLRDLVKQHDSKEPSFWIGLSDAAKEGTWLWSDGTKVDFILWNKGEPNNLFEEDCVQGNFLKTSGWNDLACHWDLPSICVWRYCYDCNYH</sequence>
<dbReference type="CDD" id="cd00037">
    <property type="entry name" value="CLECT"/>
    <property type="match status" value="1"/>
</dbReference>
<name>A0A9Q1EE18_SYNKA</name>
<protein>
    <recommendedName>
        <fullName evidence="3">C-type lectin domain-containing protein</fullName>
    </recommendedName>
</protein>
<dbReference type="Gene3D" id="3.10.100.10">
    <property type="entry name" value="Mannose-Binding Protein A, subunit A"/>
    <property type="match status" value="1"/>
</dbReference>
<evidence type="ECO:0000313" key="4">
    <source>
        <dbReference type="EMBL" id="KAJ8337084.1"/>
    </source>
</evidence>
<comment type="caution">
    <text evidence="4">The sequence shown here is derived from an EMBL/GenBank/DDBJ whole genome shotgun (WGS) entry which is preliminary data.</text>
</comment>
<dbReference type="PROSITE" id="PS50041">
    <property type="entry name" value="C_TYPE_LECTIN_2"/>
    <property type="match status" value="1"/>
</dbReference>
<dbReference type="PRINTS" id="PR01504">
    <property type="entry name" value="PNCREATITSAP"/>
</dbReference>
<dbReference type="OrthoDB" id="418245at2759"/>
<dbReference type="SUPFAM" id="SSF56436">
    <property type="entry name" value="C-type lectin-like"/>
    <property type="match status" value="1"/>
</dbReference>
<keyword evidence="1" id="KW-1015">Disulfide bond</keyword>
<dbReference type="InterPro" id="IPR016186">
    <property type="entry name" value="C-type_lectin-like/link_sf"/>
</dbReference>
<feature type="domain" description="C-type lectin" evidence="3">
    <location>
        <begin position="45"/>
        <end position="163"/>
    </location>
</feature>
<evidence type="ECO:0000256" key="2">
    <source>
        <dbReference type="SAM" id="SignalP"/>
    </source>
</evidence>
<proteinExistence type="predicted"/>
<dbReference type="SMART" id="SM00034">
    <property type="entry name" value="CLECT"/>
    <property type="match status" value="1"/>
</dbReference>
<dbReference type="EMBL" id="JAINUF010000019">
    <property type="protein sequence ID" value="KAJ8337084.1"/>
    <property type="molecule type" value="Genomic_DNA"/>
</dbReference>
<dbReference type="AlphaFoldDB" id="A0A9Q1EE18"/>
<dbReference type="InterPro" id="IPR001304">
    <property type="entry name" value="C-type_lectin-like"/>
</dbReference>
<dbReference type="PROSITE" id="PS00615">
    <property type="entry name" value="C_TYPE_LECTIN_1"/>
    <property type="match status" value="1"/>
</dbReference>
<reference evidence="4" key="1">
    <citation type="journal article" date="2023" name="Science">
        <title>Genome structures resolve the early diversification of teleost fishes.</title>
        <authorList>
            <person name="Parey E."/>
            <person name="Louis A."/>
            <person name="Montfort J."/>
            <person name="Bouchez O."/>
            <person name="Roques C."/>
            <person name="Iampietro C."/>
            <person name="Lluch J."/>
            <person name="Castinel A."/>
            <person name="Donnadieu C."/>
            <person name="Desvignes T."/>
            <person name="Floi Bucao C."/>
            <person name="Jouanno E."/>
            <person name="Wen M."/>
            <person name="Mejri S."/>
            <person name="Dirks R."/>
            <person name="Jansen H."/>
            <person name="Henkel C."/>
            <person name="Chen W.J."/>
            <person name="Zahm M."/>
            <person name="Cabau C."/>
            <person name="Klopp C."/>
            <person name="Thompson A.W."/>
            <person name="Robinson-Rechavi M."/>
            <person name="Braasch I."/>
            <person name="Lecointre G."/>
            <person name="Bobe J."/>
            <person name="Postlethwait J.H."/>
            <person name="Berthelot C."/>
            <person name="Roest Crollius H."/>
            <person name="Guiguen Y."/>
        </authorList>
    </citation>
    <scope>NUCLEOTIDE SEQUENCE</scope>
    <source>
        <strain evidence="4">WJC10195</strain>
    </source>
</reference>
<gene>
    <name evidence="4" type="ORF">SKAU_G00383040</name>
</gene>
<evidence type="ECO:0000313" key="5">
    <source>
        <dbReference type="Proteomes" id="UP001152622"/>
    </source>
</evidence>
<keyword evidence="2" id="KW-0732">Signal</keyword>
<organism evidence="4 5">
    <name type="scientific">Synaphobranchus kaupii</name>
    <name type="common">Kaup's arrowtooth eel</name>
    <dbReference type="NCBI Taxonomy" id="118154"/>
    <lineage>
        <taxon>Eukaryota</taxon>
        <taxon>Metazoa</taxon>
        <taxon>Chordata</taxon>
        <taxon>Craniata</taxon>
        <taxon>Vertebrata</taxon>
        <taxon>Euteleostomi</taxon>
        <taxon>Actinopterygii</taxon>
        <taxon>Neopterygii</taxon>
        <taxon>Teleostei</taxon>
        <taxon>Anguilliformes</taxon>
        <taxon>Synaphobranchidae</taxon>
        <taxon>Synaphobranchus</taxon>
    </lineage>
</organism>
<accession>A0A9Q1EE18</accession>
<keyword evidence="5" id="KW-1185">Reference proteome</keyword>
<dbReference type="PANTHER" id="PTHR22803">
    <property type="entry name" value="MANNOSE, PHOSPHOLIPASE, LECTIN RECEPTOR RELATED"/>
    <property type="match status" value="1"/>
</dbReference>
<dbReference type="InterPro" id="IPR016187">
    <property type="entry name" value="CTDL_fold"/>
</dbReference>
<feature type="chain" id="PRO_5040349751" description="C-type lectin domain-containing protein" evidence="2">
    <location>
        <begin position="29"/>
        <end position="173"/>
    </location>
</feature>
<evidence type="ECO:0000256" key="1">
    <source>
        <dbReference type="ARBA" id="ARBA00023157"/>
    </source>
</evidence>